<evidence type="ECO:0000313" key="2">
    <source>
        <dbReference type="Proteomes" id="UP000566995"/>
    </source>
</evidence>
<dbReference type="Proteomes" id="UP000566995">
    <property type="component" value="Unassembled WGS sequence"/>
</dbReference>
<protein>
    <submittedName>
        <fullName evidence="1">Uncharacterized protein</fullName>
    </submittedName>
</protein>
<dbReference type="RefSeq" id="WP_184585530.1">
    <property type="nucleotide sequence ID" value="NZ_JACHLI010000001.1"/>
</dbReference>
<dbReference type="AlphaFoldDB" id="A0A7W7KEA5"/>
<sequence length="78" mass="8816">MSESEKITIQVYIDCGNIYKYEVASPESAREHCSAIIQTGYRHTKEGEMTHYPPHRIIKIKATGKGITTGYPDTLQQT</sequence>
<name>A0A7W7KEA5_PSENT</name>
<gene>
    <name evidence="1" type="ORF">HNP46_000068</name>
</gene>
<reference evidence="1 2" key="1">
    <citation type="submission" date="2020-08" db="EMBL/GenBank/DDBJ databases">
        <title>Functional genomics of gut bacteria from endangered species of beetles.</title>
        <authorList>
            <person name="Carlos-Shanley C."/>
        </authorList>
    </citation>
    <scope>NUCLEOTIDE SEQUENCE [LARGE SCALE GENOMIC DNA]</scope>
    <source>
        <strain evidence="1 2">S00179</strain>
    </source>
</reference>
<organism evidence="1 2">
    <name type="scientific">Pseudomonas nitroreducens</name>
    <dbReference type="NCBI Taxonomy" id="46680"/>
    <lineage>
        <taxon>Bacteria</taxon>
        <taxon>Pseudomonadati</taxon>
        <taxon>Pseudomonadota</taxon>
        <taxon>Gammaproteobacteria</taxon>
        <taxon>Pseudomonadales</taxon>
        <taxon>Pseudomonadaceae</taxon>
        <taxon>Pseudomonas</taxon>
    </lineage>
</organism>
<dbReference type="EMBL" id="JACHLI010000001">
    <property type="protein sequence ID" value="MBB4861257.1"/>
    <property type="molecule type" value="Genomic_DNA"/>
</dbReference>
<accession>A0A7W7KEA5</accession>
<comment type="caution">
    <text evidence="1">The sequence shown here is derived from an EMBL/GenBank/DDBJ whole genome shotgun (WGS) entry which is preliminary data.</text>
</comment>
<proteinExistence type="predicted"/>
<evidence type="ECO:0000313" key="1">
    <source>
        <dbReference type="EMBL" id="MBB4861257.1"/>
    </source>
</evidence>